<dbReference type="PANTHER" id="PTHR39585:SF1">
    <property type="entry name" value="FAD ASSEMBLY FACTOR SDHE"/>
    <property type="match status" value="1"/>
</dbReference>
<evidence type="ECO:0000256" key="2">
    <source>
        <dbReference type="ARBA" id="ARBA00008571"/>
    </source>
</evidence>
<dbReference type="Pfam" id="PF03937">
    <property type="entry name" value="Sdh5"/>
    <property type="match status" value="1"/>
</dbReference>
<keyword evidence="5" id="KW-0143">Chaperone</keyword>
<accession>F5RA39</accession>
<proteinExistence type="inferred from homology"/>
<evidence type="ECO:0000313" key="7">
    <source>
        <dbReference type="Proteomes" id="UP000005019"/>
    </source>
</evidence>
<dbReference type="AlphaFoldDB" id="F5RA39"/>
<keyword evidence="7" id="KW-1185">Reference proteome</keyword>
<dbReference type="InterPro" id="IPR036714">
    <property type="entry name" value="SDH_sf"/>
</dbReference>
<dbReference type="EMBL" id="AFHG01000035">
    <property type="protein sequence ID" value="EGK72578.1"/>
    <property type="molecule type" value="Genomic_DNA"/>
</dbReference>
<protein>
    <recommendedName>
        <fullName evidence="3">FAD assembly factor SdhE</fullName>
    </recommendedName>
</protein>
<organism evidence="6 7">
    <name type="scientific">Methyloversatilis universalis (strain ATCC BAA-1314 / DSM 25237 / JCM 13912 / CCUG 52030 / FAM5)</name>
    <dbReference type="NCBI Taxonomy" id="1000565"/>
    <lineage>
        <taxon>Bacteria</taxon>
        <taxon>Pseudomonadati</taxon>
        <taxon>Pseudomonadota</taxon>
        <taxon>Betaproteobacteria</taxon>
        <taxon>Nitrosomonadales</taxon>
        <taxon>Sterolibacteriaceae</taxon>
        <taxon>Methyloversatilis</taxon>
    </lineage>
</organism>
<dbReference type="GO" id="GO:0005737">
    <property type="term" value="C:cytoplasm"/>
    <property type="evidence" value="ECO:0007669"/>
    <property type="project" value="UniProtKB-SubCell"/>
</dbReference>
<evidence type="ECO:0000256" key="1">
    <source>
        <dbReference type="ARBA" id="ARBA00004496"/>
    </source>
</evidence>
<dbReference type="InterPro" id="IPR005631">
    <property type="entry name" value="SDH"/>
</dbReference>
<dbReference type="InterPro" id="IPR050531">
    <property type="entry name" value="SdhE_FAD_assembly_factor"/>
</dbReference>
<dbReference type="OrthoDB" id="9180899at2"/>
<dbReference type="Proteomes" id="UP000005019">
    <property type="component" value="Unassembled WGS sequence"/>
</dbReference>
<evidence type="ECO:0000256" key="3">
    <source>
        <dbReference type="ARBA" id="ARBA00019418"/>
    </source>
</evidence>
<evidence type="ECO:0000256" key="4">
    <source>
        <dbReference type="ARBA" id="ARBA00022490"/>
    </source>
</evidence>
<dbReference type="SUPFAM" id="SSF109910">
    <property type="entry name" value="YgfY-like"/>
    <property type="match status" value="1"/>
</dbReference>
<comment type="caution">
    <text evidence="6">The sequence shown here is derived from an EMBL/GenBank/DDBJ whole genome shotgun (WGS) entry which is preliminary data.</text>
</comment>
<sequence length="86" mass="9961">MDDAANDQTVNMGRLRWHCRRGLLELDLVLQRVIDRGLLEELSEQQRAELFELLHYDDITLLAIVSGRAECEEPRLKGMVDLLRSV</sequence>
<dbReference type="Gene3D" id="1.10.150.250">
    <property type="entry name" value="Flavinator of succinate dehydrogenase"/>
    <property type="match status" value="1"/>
</dbReference>
<dbReference type="RefSeq" id="WP_008059641.1">
    <property type="nucleotide sequence ID" value="NZ_AFHG01000035.1"/>
</dbReference>
<comment type="subcellular location">
    <subcellularLocation>
        <location evidence="1">Cytoplasm</location>
    </subcellularLocation>
</comment>
<evidence type="ECO:0000313" key="6">
    <source>
        <dbReference type="EMBL" id="EGK72578.1"/>
    </source>
</evidence>
<reference evidence="6 7" key="1">
    <citation type="journal article" date="2011" name="J. Bacteriol.">
        <title>Genome sequence of Methyloversatilis universalis FAM5T, a methylotrophic representative of the order Rhodocyclales.</title>
        <authorList>
            <person name="Kittichotirat W."/>
            <person name="Good N.M."/>
            <person name="Hall R."/>
            <person name="Bringel F."/>
            <person name="Lajus A."/>
            <person name="Medigue C."/>
            <person name="Smalley N.E."/>
            <person name="Beck D."/>
            <person name="Bumgarner R."/>
            <person name="Vuilleumier S."/>
            <person name="Kalyuzhnaya M.G."/>
        </authorList>
    </citation>
    <scope>NUCLEOTIDE SEQUENCE [LARGE SCALE GENOMIC DNA]</scope>
    <source>
        <strain evidence="7">ATCC BAA-1314 / JCM 13912 / FAM5</strain>
    </source>
</reference>
<gene>
    <name evidence="6" type="ORF">METUNv1_01118</name>
</gene>
<keyword evidence="4" id="KW-0963">Cytoplasm</keyword>
<comment type="similarity">
    <text evidence="2">Belongs to the SdhE FAD assembly factor family.</text>
</comment>
<evidence type="ECO:0000256" key="5">
    <source>
        <dbReference type="ARBA" id="ARBA00023186"/>
    </source>
</evidence>
<dbReference type="PANTHER" id="PTHR39585">
    <property type="entry name" value="FAD ASSEMBLY FACTOR SDHE"/>
    <property type="match status" value="1"/>
</dbReference>
<name>F5RA39_METUF</name>
<dbReference type="STRING" id="1000565.METUNv1_01118"/>
<dbReference type="eggNOG" id="COG2938">
    <property type="taxonomic scope" value="Bacteria"/>
</dbReference>